<proteinExistence type="predicted"/>
<dbReference type="Proteomes" id="UP000245697">
    <property type="component" value="Unassembled WGS sequence"/>
</dbReference>
<name>A0A316EKI5_9ACTN</name>
<protein>
    <submittedName>
        <fullName evidence="1">Uncharacterized protein</fullName>
    </submittedName>
</protein>
<dbReference type="RefSeq" id="WP_203896588.1">
    <property type="nucleotide sequence ID" value="NZ_BONA01000090.1"/>
</dbReference>
<reference evidence="1 2" key="1">
    <citation type="submission" date="2018-05" db="EMBL/GenBank/DDBJ databases">
        <title>Genomic Encyclopedia of Archaeal and Bacterial Type Strains, Phase II (KMG-II): from individual species to whole genera.</title>
        <authorList>
            <person name="Goeker M."/>
        </authorList>
    </citation>
    <scope>NUCLEOTIDE SEQUENCE [LARGE SCALE GENOMIC DNA]</scope>
    <source>
        <strain evidence="1 2">DSM 45184</strain>
    </source>
</reference>
<evidence type="ECO:0000313" key="1">
    <source>
        <dbReference type="EMBL" id="PWK31207.1"/>
    </source>
</evidence>
<sequence>MTPRPCTDGTLRHLSVALEDAPGEDGGSIGLTLCSAPGRPVWGHDQWAIDIAYDMHLTDTRVDITTLPACAECLRVAGLPAGPGTPPPPRG</sequence>
<accession>A0A316EKI5</accession>
<organism evidence="1 2">
    <name type="scientific">Actinoplanes xinjiangensis</name>
    <dbReference type="NCBI Taxonomy" id="512350"/>
    <lineage>
        <taxon>Bacteria</taxon>
        <taxon>Bacillati</taxon>
        <taxon>Actinomycetota</taxon>
        <taxon>Actinomycetes</taxon>
        <taxon>Micromonosporales</taxon>
        <taxon>Micromonosporaceae</taxon>
        <taxon>Actinoplanes</taxon>
    </lineage>
</organism>
<dbReference type="AlphaFoldDB" id="A0A316EKI5"/>
<evidence type="ECO:0000313" key="2">
    <source>
        <dbReference type="Proteomes" id="UP000245697"/>
    </source>
</evidence>
<keyword evidence="2" id="KW-1185">Reference proteome</keyword>
<dbReference type="EMBL" id="QGGR01000034">
    <property type="protein sequence ID" value="PWK31207.1"/>
    <property type="molecule type" value="Genomic_DNA"/>
</dbReference>
<comment type="caution">
    <text evidence="1">The sequence shown here is derived from an EMBL/GenBank/DDBJ whole genome shotgun (WGS) entry which is preliminary data.</text>
</comment>
<gene>
    <name evidence="1" type="ORF">BC793_13423</name>
</gene>